<dbReference type="EMBL" id="KZ308541">
    <property type="protein sequence ID" value="KAG8231193.1"/>
    <property type="molecule type" value="Genomic_DNA"/>
</dbReference>
<keyword evidence="4" id="KW-1185">Reference proteome</keyword>
<dbReference type="OrthoDB" id="422827at2759"/>
<dbReference type="GO" id="GO:0046513">
    <property type="term" value="P:ceramide biosynthetic process"/>
    <property type="evidence" value="ECO:0007669"/>
    <property type="project" value="TreeGrafter"/>
</dbReference>
<dbReference type="GO" id="GO:0033188">
    <property type="term" value="F:sphingomyelin synthase activity"/>
    <property type="evidence" value="ECO:0007669"/>
    <property type="project" value="TreeGrafter"/>
</dbReference>
<dbReference type="PANTHER" id="PTHR21290">
    <property type="entry name" value="SPHINGOMYELIN SYNTHETASE"/>
    <property type="match status" value="1"/>
</dbReference>
<accession>A0A8K0KF47</accession>
<dbReference type="Gene3D" id="1.10.150.50">
    <property type="entry name" value="Transcription Factor, Ets-1"/>
    <property type="match status" value="1"/>
</dbReference>
<feature type="transmembrane region" description="Helical" evidence="2">
    <location>
        <begin position="264"/>
        <end position="286"/>
    </location>
</feature>
<keyword evidence="2" id="KW-0472">Membrane</keyword>
<name>A0A8K0KF47_LADFU</name>
<dbReference type="SUPFAM" id="SSF47769">
    <property type="entry name" value="SAM/Pointed domain"/>
    <property type="match status" value="1"/>
</dbReference>
<comment type="caution">
    <text evidence="3">The sequence shown here is derived from an EMBL/GenBank/DDBJ whole genome shotgun (WGS) entry which is preliminary data.</text>
</comment>
<keyword evidence="2" id="KW-1133">Transmembrane helix</keyword>
<proteinExistence type="predicted"/>
<dbReference type="PANTHER" id="PTHR21290:SF25">
    <property type="entry name" value="SPHINGOMYELIN SYNTHASE-RELATED PROTEIN 1"/>
    <property type="match status" value="1"/>
</dbReference>
<evidence type="ECO:0000313" key="3">
    <source>
        <dbReference type="EMBL" id="KAG8231193.1"/>
    </source>
</evidence>
<evidence type="ECO:0000256" key="2">
    <source>
        <dbReference type="SAM" id="Phobius"/>
    </source>
</evidence>
<dbReference type="AlphaFoldDB" id="A0A8K0KF47"/>
<keyword evidence="2" id="KW-0812">Transmembrane</keyword>
<reference evidence="3" key="1">
    <citation type="submission" date="2013-04" db="EMBL/GenBank/DDBJ databases">
        <authorList>
            <person name="Qu J."/>
            <person name="Murali S.C."/>
            <person name="Bandaranaike D."/>
            <person name="Bellair M."/>
            <person name="Blankenburg K."/>
            <person name="Chao H."/>
            <person name="Dinh H."/>
            <person name="Doddapaneni H."/>
            <person name="Downs B."/>
            <person name="Dugan-Rocha S."/>
            <person name="Elkadiri S."/>
            <person name="Gnanaolivu R.D."/>
            <person name="Hernandez B."/>
            <person name="Javaid M."/>
            <person name="Jayaseelan J.C."/>
            <person name="Lee S."/>
            <person name="Li M."/>
            <person name="Ming W."/>
            <person name="Munidasa M."/>
            <person name="Muniz J."/>
            <person name="Nguyen L."/>
            <person name="Ongeri F."/>
            <person name="Osuji N."/>
            <person name="Pu L.-L."/>
            <person name="Puazo M."/>
            <person name="Qu C."/>
            <person name="Quiroz J."/>
            <person name="Raj R."/>
            <person name="Weissenberger G."/>
            <person name="Xin Y."/>
            <person name="Zou X."/>
            <person name="Han Y."/>
            <person name="Richards S."/>
            <person name="Worley K."/>
            <person name="Muzny D."/>
            <person name="Gibbs R."/>
        </authorList>
    </citation>
    <scope>NUCLEOTIDE SEQUENCE</scope>
    <source>
        <strain evidence="3">Sampled in the wild</strain>
    </source>
</reference>
<dbReference type="Proteomes" id="UP000792457">
    <property type="component" value="Unassembled WGS sequence"/>
</dbReference>
<dbReference type="GO" id="GO:0047493">
    <property type="term" value="F:ceramide cholinephosphotransferase activity"/>
    <property type="evidence" value="ECO:0007669"/>
    <property type="project" value="TreeGrafter"/>
</dbReference>
<sequence length="289" mass="32453">MEMSEKKKPVLEWDNSDVKKWLGSINVERDVNQRLQYIIPDGKVLLTFSREELYKVFGPLLMQSFAGLKHFELAQRQLQLENLESFITLGYDPVSYLKHIPPNLISSKLENDKSSQIGSNCHSFCQKCASTSPLSSWSESGCCLSRNIDNDNRTDQGPDGAYRSEQENQRCAGRVQGDGSELDPPGGVILQGHAPTVQHGGGHPGLATKLPPEVWKAVIAMAYLFIVTWITAFVMVIVHDRVPDMKKYPPLPDIFLDNVPHIPWAFNMCEVTGTILLLIWVGVLLFHKH</sequence>
<dbReference type="InterPro" id="IPR045221">
    <property type="entry name" value="Sphingomyelin_synth-like"/>
</dbReference>
<dbReference type="InterPro" id="IPR013761">
    <property type="entry name" value="SAM/pointed_sf"/>
</dbReference>
<feature type="region of interest" description="Disordered" evidence="1">
    <location>
        <begin position="148"/>
        <end position="203"/>
    </location>
</feature>
<feature type="compositionally biased region" description="Basic and acidic residues" evidence="1">
    <location>
        <begin position="148"/>
        <end position="168"/>
    </location>
</feature>
<evidence type="ECO:0000256" key="1">
    <source>
        <dbReference type="SAM" id="MobiDB-lite"/>
    </source>
</evidence>
<evidence type="ECO:0000313" key="4">
    <source>
        <dbReference type="Proteomes" id="UP000792457"/>
    </source>
</evidence>
<reference evidence="3" key="2">
    <citation type="submission" date="2017-10" db="EMBL/GenBank/DDBJ databases">
        <title>Ladona fulva Genome sequencing and assembly.</title>
        <authorList>
            <person name="Murali S."/>
            <person name="Richards S."/>
            <person name="Bandaranaike D."/>
            <person name="Bellair M."/>
            <person name="Blankenburg K."/>
            <person name="Chao H."/>
            <person name="Dinh H."/>
            <person name="Doddapaneni H."/>
            <person name="Dugan-Rocha S."/>
            <person name="Elkadiri S."/>
            <person name="Gnanaolivu R."/>
            <person name="Hernandez B."/>
            <person name="Skinner E."/>
            <person name="Javaid M."/>
            <person name="Lee S."/>
            <person name="Li M."/>
            <person name="Ming W."/>
            <person name="Munidasa M."/>
            <person name="Muniz J."/>
            <person name="Nguyen L."/>
            <person name="Hughes D."/>
            <person name="Osuji N."/>
            <person name="Pu L.-L."/>
            <person name="Puazo M."/>
            <person name="Qu C."/>
            <person name="Quiroz J."/>
            <person name="Raj R."/>
            <person name="Weissenberger G."/>
            <person name="Xin Y."/>
            <person name="Zou X."/>
            <person name="Han Y."/>
            <person name="Worley K."/>
            <person name="Muzny D."/>
            <person name="Gibbs R."/>
        </authorList>
    </citation>
    <scope>NUCLEOTIDE SEQUENCE</scope>
    <source>
        <strain evidence="3">Sampled in the wild</strain>
    </source>
</reference>
<organism evidence="3 4">
    <name type="scientific">Ladona fulva</name>
    <name type="common">Scarce chaser dragonfly</name>
    <name type="synonym">Libellula fulva</name>
    <dbReference type="NCBI Taxonomy" id="123851"/>
    <lineage>
        <taxon>Eukaryota</taxon>
        <taxon>Metazoa</taxon>
        <taxon>Ecdysozoa</taxon>
        <taxon>Arthropoda</taxon>
        <taxon>Hexapoda</taxon>
        <taxon>Insecta</taxon>
        <taxon>Pterygota</taxon>
        <taxon>Palaeoptera</taxon>
        <taxon>Odonata</taxon>
        <taxon>Epiprocta</taxon>
        <taxon>Anisoptera</taxon>
        <taxon>Libelluloidea</taxon>
        <taxon>Libellulidae</taxon>
        <taxon>Ladona</taxon>
    </lineage>
</organism>
<dbReference type="GO" id="GO:0005789">
    <property type="term" value="C:endoplasmic reticulum membrane"/>
    <property type="evidence" value="ECO:0007669"/>
    <property type="project" value="TreeGrafter"/>
</dbReference>
<protein>
    <submittedName>
        <fullName evidence="3">Uncharacterized protein</fullName>
    </submittedName>
</protein>
<dbReference type="GO" id="GO:0005886">
    <property type="term" value="C:plasma membrane"/>
    <property type="evidence" value="ECO:0007669"/>
    <property type="project" value="TreeGrafter"/>
</dbReference>
<feature type="transmembrane region" description="Helical" evidence="2">
    <location>
        <begin position="217"/>
        <end position="238"/>
    </location>
</feature>
<gene>
    <name evidence="3" type="ORF">J437_LFUL011251</name>
</gene>
<feature type="non-terminal residue" evidence="3">
    <location>
        <position position="1"/>
    </location>
</feature>
<dbReference type="GO" id="GO:0000139">
    <property type="term" value="C:Golgi membrane"/>
    <property type="evidence" value="ECO:0007669"/>
    <property type="project" value="TreeGrafter"/>
</dbReference>